<feature type="region of interest" description="Disordered" evidence="1">
    <location>
        <begin position="107"/>
        <end position="271"/>
    </location>
</feature>
<feature type="region of interest" description="Disordered" evidence="1">
    <location>
        <begin position="329"/>
        <end position="351"/>
    </location>
</feature>
<sequence>MSPPEGHVWVDPDGLKRAGEEYERHAVYYDHQLRNVQGLRLMYDGCWGDDDMGREFARSFLAGLDGAEAVLKGSHAHVRYAADSLKESSGDFADTEDDAVDAGGRLITMAEPGTPPPATPGPQPATTPGAPPPPSGATENAIPSEYFGTPQTPASPVQGGPANLSLNADPTSNTTPLTMHDGEKVTPGPDGSIPSEHFGEPQTPATPAQGGPNHLSLNAEPPQRSPYEGEVQAPVYDPAPLEPGQMPSTSDVRTPVGGATPEVPDPYLNGHPVDEGFRLVALTPEPDGSVVYDANRYDSVTPVPRSAVSDSAGQPIPGDGLRFFLVQDNPLGDPEAPGYRSLPISVQPPAG</sequence>
<feature type="compositionally biased region" description="Pro residues" evidence="1">
    <location>
        <begin position="113"/>
        <end position="135"/>
    </location>
</feature>
<dbReference type="EMBL" id="SNWR01000001">
    <property type="protein sequence ID" value="TDO37095.1"/>
    <property type="molecule type" value="Genomic_DNA"/>
</dbReference>
<dbReference type="OrthoDB" id="3284120at2"/>
<gene>
    <name evidence="2" type="ORF">C8E87_0690</name>
</gene>
<feature type="compositionally biased region" description="Polar residues" evidence="1">
    <location>
        <begin position="164"/>
        <end position="177"/>
    </location>
</feature>
<evidence type="ECO:0000313" key="3">
    <source>
        <dbReference type="Proteomes" id="UP000294901"/>
    </source>
</evidence>
<evidence type="ECO:0000313" key="2">
    <source>
        <dbReference type="EMBL" id="TDO37095.1"/>
    </source>
</evidence>
<organism evidence="2 3">
    <name type="scientific">Paractinoplanes brasiliensis</name>
    <dbReference type="NCBI Taxonomy" id="52695"/>
    <lineage>
        <taxon>Bacteria</taxon>
        <taxon>Bacillati</taxon>
        <taxon>Actinomycetota</taxon>
        <taxon>Actinomycetes</taxon>
        <taxon>Micromonosporales</taxon>
        <taxon>Micromonosporaceae</taxon>
        <taxon>Paractinoplanes</taxon>
    </lineage>
</organism>
<reference evidence="2 3" key="1">
    <citation type="submission" date="2019-03" db="EMBL/GenBank/DDBJ databases">
        <title>Sequencing the genomes of 1000 actinobacteria strains.</title>
        <authorList>
            <person name="Klenk H.-P."/>
        </authorList>
    </citation>
    <scope>NUCLEOTIDE SEQUENCE [LARGE SCALE GENOMIC DNA]</scope>
    <source>
        <strain evidence="2 3">DSM 43805</strain>
    </source>
</reference>
<evidence type="ECO:0000256" key="1">
    <source>
        <dbReference type="SAM" id="MobiDB-lite"/>
    </source>
</evidence>
<dbReference type="RefSeq" id="WP_133871766.1">
    <property type="nucleotide sequence ID" value="NZ_BOMD01000100.1"/>
</dbReference>
<accession>A0A4R6JR27</accession>
<name>A0A4R6JR27_9ACTN</name>
<keyword evidence="3" id="KW-1185">Reference proteome</keyword>
<comment type="caution">
    <text evidence="2">The sequence shown here is derived from an EMBL/GenBank/DDBJ whole genome shotgun (WGS) entry which is preliminary data.</text>
</comment>
<dbReference type="Proteomes" id="UP000294901">
    <property type="component" value="Unassembled WGS sequence"/>
</dbReference>
<proteinExistence type="predicted"/>
<protein>
    <submittedName>
        <fullName evidence="2">Uncharacterized protein</fullName>
    </submittedName>
</protein>
<dbReference type="AlphaFoldDB" id="A0A4R6JR27"/>